<proteinExistence type="predicted"/>
<evidence type="ECO:0000313" key="1">
    <source>
        <dbReference type="EMBL" id="KKK74832.1"/>
    </source>
</evidence>
<organism evidence="1">
    <name type="scientific">marine sediment metagenome</name>
    <dbReference type="NCBI Taxonomy" id="412755"/>
    <lineage>
        <taxon>unclassified sequences</taxon>
        <taxon>metagenomes</taxon>
        <taxon>ecological metagenomes</taxon>
    </lineage>
</organism>
<name>A0A0F8Y0E1_9ZZZZ</name>
<comment type="caution">
    <text evidence="1">The sequence shown here is derived from an EMBL/GenBank/DDBJ whole genome shotgun (WGS) entry which is preliminary data.</text>
</comment>
<dbReference type="AlphaFoldDB" id="A0A0F8Y0E1"/>
<reference evidence="1" key="1">
    <citation type="journal article" date="2015" name="Nature">
        <title>Complex archaea that bridge the gap between prokaryotes and eukaryotes.</title>
        <authorList>
            <person name="Spang A."/>
            <person name="Saw J.H."/>
            <person name="Jorgensen S.L."/>
            <person name="Zaremba-Niedzwiedzka K."/>
            <person name="Martijn J."/>
            <person name="Lind A.E."/>
            <person name="van Eijk R."/>
            <person name="Schleper C."/>
            <person name="Guy L."/>
            <person name="Ettema T.J."/>
        </authorList>
    </citation>
    <scope>NUCLEOTIDE SEQUENCE</scope>
</reference>
<feature type="non-terminal residue" evidence="1">
    <location>
        <position position="1"/>
    </location>
</feature>
<gene>
    <name evidence="1" type="ORF">LCGC14_2879790</name>
</gene>
<dbReference type="EMBL" id="LAZR01056131">
    <property type="protein sequence ID" value="KKK74832.1"/>
    <property type="molecule type" value="Genomic_DNA"/>
</dbReference>
<sequence length="32" mass="3305">GVLLPGAAFNCPKCGHVRGAAPEPEPDEVPFE</sequence>
<protein>
    <submittedName>
        <fullName evidence="1">Uncharacterized protein</fullName>
    </submittedName>
</protein>
<accession>A0A0F8Y0E1</accession>